<evidence type="ECO:0000256" key="1">
    <source>
        <dbReference type="ARBA" id="ARBA00023002"/>
    </source>
</evidence>
<dbReference type="GO" id="GO:0016491">
    <property type="term" value="F:oxidoreductase activity"/>
    <property type="evidence" value="ECO:0007669"/>
    <property type="project" value="UniProtKB-KW"/>
</dbReference>
<dbReference type="SUPFAM" id="SSF51735">
    <property type="entry name" value="NAD(P)-binding Rossmann-fold domains"/>
    <property type="match status" value="1"/>
</dbReference>
<sequence>MKIAHQYTDASLKKLGPVEGVEFAANDPAAPYRLPEGTDALLLDPENAGGLNHDTPRPEGWPGAVEWAHLSSTGIDYVPDWLLEVPILTVSRGAQATAISEYVMGCLLDHVQDLPAMRVTDKAQWEKHRFGNLAGKTLGLLGFGEIGKAIARRALAFDMEVLAARRHEGPSGMEGVEAAPKEEVLARADALVLCLPLTEATRGILDAQAFARMKEGAHLVNIARGAHVDQDALKAALDEGSLARASLDVATPEPPEEGHWLYTHPRVHLTAHTSWKAPSTTARMRAILRQNLEAWRDGEREALHGVVSKEGGY</sequence>
<evidence type="ECO:0000259" key="3">
    <source>
        <dbReference type="SMART" id="SM00997"/>
    </source>
</evidence>
<name>A0A318TBJ6_9RHOB</name>
<dbReference type="Pfam" id="PF02826">
    <property type="entry name" value="2-Hacid_dh_C"/>
    <property type="match status" value="1"/>
</dbReference>
<dbReference type="PANTHER" id="PTHR43333:SF1">
    <property type="entry name" value="D-ISOMER SPECIFIC 2-HYDROXYACID DEHYDROGENASE NAD-BINDING DOMAIN-CONTAINING PROTEIN"/>
    <property type="match status" value="1"/>
</dbReference>
<gene>
    <name evidence="4" type="ORF">DFP88_101378</name>
</gene>
<dbReference type="SMART" id="SM00997">
    <property type="entry name" value="AdoHcyase_NAD"/>
    <property type="match status" value="1"/>
</dbReference>
<protein>
    <submittedName>
        <fullName evidence="4">Phosphoglycerate dehydrogenase-like enzyme</fullName>
    </submittedName>
</protein>
<dbReference type="Proteomes" id="UP000248311">
    <property type="component" value="Unassembled WGS sequence"/>
</dbReference>
<keyword evidence="2" id="KW-0520">NAD</keyword>
<dbReference type="InterPro" id="IPR006140">
    <property type="entry name" value="D-isomer_DH_NAD-bd"/>
</dbReference>
<proteinExistence type="predicted"/>
<dbReference type="PANTHER" id="PTHR43333">
    <property type="entry name" value="2-HACID_DH_C DOMAIN-CONTAINING PROTEIN"/>
    <property type="match status" value="1"/>
</dbReference>
<feature type="domain" description="S-adenosyl-L-homocysteine hydrolase NAD binding" evidence="3">
    <location>
        <begin position="128"/>
        <end position="274"/>
    </location>
</feature>
<evidence type="ECO:0000313" key="4">
    <source>
        <dbReference type="EMBL" id="PYE85708.1"/>
    </source>
</evidence>
<keyword evidence="5" id="KW-1185">Reference proteome</keyword>
<reference evidence="4 5" key="1">
    <citation type="submission" date="2018-06" db="EMBL/GenBank/DDBJ databases">
        <title>Genomic Encyclopedia of Type Strains, Phase III (KMG-III): the genomes of soil and plant-associated and newly described type strains.</title>
        <authorList>
            <person name="Whitman W."/>
        </authorList>
    </citation>
    <scope>NUCLEOTIDE SEQUENCE [LARGE SCALE GENOMIC DNA]</scope>
    <source>
        <strain evidence="4 5">CECT 9025</strain>
    </source>
</reference>
<dbReference type="GO" id="GO:0051287">
    <property type="term" value="F:NAD binding"/>
    <property type="evidence" value="ECO:0007669"/>
    <property type="project" value="InterPro"/>
</dbReference>
<dbReference type="EMBL" id="QJTE01000001">
    <property type="protein sequence ID" value="PYE85708.1"/>
    <property type="molecule type" value="Genomic_DNA"/>
</dbReference>
<dbReference type="InterPro" id="IPR036291">
    <property type="entry name" value="NAD(P)-bd_dom_sf"/>
</dbReference>
<organism evidence="4 5">
    <name type="scientific">Pseudoroseicyclus aestuarii</name>
    <dbReference type="NCBI Taxonomy" id="1795041"/>
    <lineage>
        <taxon>Bacteria</taxon>
        <taxon>Pseudomonadati</taxon>
        <taxon>Pseudomonadota</taxon>
        <taxon>Alphaproteobacteria</taxon>
        <taxon>Rhodobacterales</taxon>
        <taxon>Paracoccaceae</taxon>
        <taxon>Pseudoroseicyclus</taxon>
    </lineage>
</organism>
<evidence type="ECO:0000313" key="5">
    <source>
        <dbReference type="Proteomes" id="UP000248311"/>
    </source>
</evidence>
<accession>A0A318TBJ6</accession>
<comment type="caution">
    <text evidence="4">The sequence shown here is derived from an EMBL/GenBank/DDBJ whole genome shotgun (WGS) entry which is preliminary data.</text>
</comment>
<dbReference type="Gene3D" id="3.40.50.720">
    <property type="entry name" value="NAD(P)-binding Rossmann-like Domain"/>
    <property type="match status" value="2"/>
</dbReference>
<keyword evidence="1" id="KW-0560">Oxidoreductase</keyword>
<dbReference type="RefSeq" id="WP_110812737.1">
    <property type="nucleotide sequence ID" value="NZ_QJTE01000001.1"/>
</dbReference>
<dbReference type="OrthoDB" id="9787219at2"/>
<dbReference type="AlphaFoldDB" id="A0A318TBJ6"/>
<dbReference type="InterPro" id="IPR015878">
    <property type="entry name" value="Ado_hCys_hydrolase_NAD-bd"/>
</dbReference>
<evidence type="ECO:0000256" key="2">
    <source>
        <dbReference type="ARBA" id="ARBA00023027"/>
    </source>
</evidence>